<reference evidence="3" key="1">
    <citation type="submission" date="2017-09" db="EMBL/GenBank/DDBJ databases">
        <title>Depth-based differentiation of microbial function through sediment-hosted aquifers and enrichment of novel symbionts in the deep terrestrial subsurface.</title>
        <authorList>
            <person name="Probst A.J."/>
            <person name="Ladd B."/>
            <person name="Jarett J.K."/>
            <person name="Geller-Mcgrath D.E."/>
            <person name="Sieber C.M.K."/>
            <person name="Emerson J.B."/>
            <person name="Anantharaman K."/>
            <person name="Thomas B.C."/>
            <person name="Malmstrom R."/>
            <person name="Stieglmeier M."/>
            <person name="Klingl A."/>
            <person name="Woyke T."/>
            <person name="Ryan C.M."/>
            <person name="Banfield J.F."/>
        </authorList>
    </citation>
    <scope>NUCLEOTIDE SEQUENCE [LARGE SCALE GENOMIC DNA]</scope>
</reference>
<accession>A0A2H0USJ1</accession>
<evidence type="ECO:0000313" key="3">
    <source>
        <dbReference type="Proteomes" id="UP000229615"/>
    </source>
</evidence>
<evidence type="ECO:0008006" key="4">
    <source>
        <dbReference type="Google" id="ProtNLM"/>
    </source>
</evidence>
<proteinExistence type="predicted"/>
<protein>
    <recommendedName>
        <fullName evidence="4">DUF2203 domain-containing protein</fullName>
    </recommendedName>
</protein>
<dbReference type="Pfam" id="PF09969">
    <property type="entry name" value="DUF2203"/>
    <property type="match status" value="1"/>
</dbReference>
<sequence>MDGTISKSGVNRKGGKRMSGLGEPGHICSEPSEAEKMLPLVRLIASDIRAKFSVLRSLSKKQHRLVNVDSQELRDLRRQIGLVSEEIEHCMAELQKIGLELIDMDTGEVSFPAVFGGNLAEFLWEPTEEHVHRWRRVNETEWHDIQDILGRI</sequence>
<dbReference type="Proteomes" id="UP000229615">
    <property type="component" value="Unassembled WGS sequence"/>
</dbReference>
<name>A0A2H0USJ1_9BACT</name>
<dbReference type="AlphaFoldDB" id="A0A2H0USJ1"/>
<organism evidence="2 3">
    <name type="scientific">Candidatus Harrisonbacteria bacterium CG10_big_fil_rev_8_21_14_0_10_44_23</name>
    <dbReference type="NCBI Taxonomy" id="1974585"/>
    <lineage>
        <taxon>Bacteria</taxon>
        <taxon>Candidatus Harrisoniibacteriota</taxon>
    </lineage>
</organism>
<gene>
    <name evidence="2" type="ORF">COU09_01430</name>
</gene>
<dbReference type="InterPro" id="IPR018699">
    <property type="entry name" value="DUF2203"/>
</dbReference>
<feature type="region of interest" description="Disordered" evidence="1">
    <location>
        <begin position="1"/>
        <end position="29"/>
    </location>
</feature>
<dbReference type="EMBL" id="PFBB01000014">
    <property type="protein sequence ID" value="PIR88626.1"/>
    <property type="molecule type" value="Genomic_DNA"/>
</dbReference>
<evidence type="ECO:0000256" key="1">
    <source>
        <dbReference type="SAM" id="MobiDB-lite"/>
    </source>
</evidence>
<evidence type="ECO:0000313" key="2">
    <source>
        <dbReference type="EMBL" id="PIR88626.1"/>
    </source>
</evidence>
<comment type="caution">
    <text evidence="2">The sequence shown here is derived from an EMBL/GenBank/DDBJ whole genome shotgun (WGS) entry which is preliminary data.</text>
</comment>